<evidence type="ECO:0000259" key="19">
    <source>
        <dbReference type="PROSITE" id="PS50894"/>
    </source>
</evidence>
<dbReference type="InterPro" id="IPR003594">
    <property type="entry name" value="HATPase_dom"/>
</dbReference>
<reference evidence="20 21" key="1">
    <citation type="submission" date="2019-06" db="EMBL/GenBank/DDBJ databases">
        <title>Flavibacter putida gen. nov., sp. nov., a novel marine bacterium of the family Flavobacteriaceae isolated from coastal seawater.</title>
        <authorList>
            <person name="Feng X."/>
        </authorList>
    </citation>
    <scope>NUCLEOTIDE SEQUENCE [LARGE SCALE GENOMIC DNA]</scope>
    <source>
        <strain evidence="20 21">PLHSN227</strain>
    </source>
</reference>
<evidence type="ECO:0000256" key="3">
    <source>
        <dbReference type="ARBA" id="ARBA00012438"/>
    </source>
</evidence>
<keyword evidence="6 14" id="KW-0597">Phosphoprotein</keyword>
<dbReference type="SMART" id="SM00387">
    <property type="entry name" value="HATPase_c"/>
    <property type="match status" value="1"/>
</dbReference>
<dbReference type="FunFam" id="3.30.565.10:FF:000010">
    <property type="entry name" value="Sensor histidine kinase RcsC"/>
    <property type="match status" value="1"/>
</dbReference>
<evidence type="ECO:0000256" key="2">
    <source>
        <dbReference type="ARBA" id="ARBA00004429"/>
    </source>
</evidence>
<comment type="caution">
    <text evidence="20">The sequence shown here is derived from an EMBL/GenBank/DDBJ whole genome shotgun (WGS) entry which is preliminary data.</text>
</comment>
<dbReference type="CDD" id="cd16922">
    <property type="entry name" value="HATPase_EvgS-ArcB-TorS-like"/>
    <property type="match status" value="1"/>
</dbReference>
<dbReference type="GO" id="GO:0009927">
    <property type="term" value="F:histidine phosphotransfer kinase activity"/>
    <property type="evidence" value="ECO:0007669"/>
    <property type="project" value="TreeGrafter"/>
</dbReference>
<feature type="modified residue" description="4-aspartylphosphate" evidence="14">
    <location>
        <position position="615"/>
    </location>
</feature>
<feature type="domain" description="HPt" evidence="19">
    <location>
        <begin position="715"/>
        <end position="806"/>
    </location>
</feature>
<sequence length="813" mass="92746">MSKNTKQSIALKVVIGYILLTVFAGASVWFIYNKTLALNEANRLNTTSQQKLLLISKAVTSLYTTESIGRSIIQNNEKENLPKFNRQLDTIGSLVDSLKNLYTEREIKVELDSLQKLLSLKKQNLLDLLEVREKNASNNYYDRVLNRLQEVNYIFESQDYNKLLKNYNPHARRALVKWLEYAKKDNAERLTQQSADSLVNTLKTVLSEMEVEEERYREEVLVKINDLIKNDQELSLQLRKIRAEIERDEIQQSVAQFNKSQKIIEETSTIIVLLAIACVITVFVFVLLILKDTNRSQQYRKELEKAKAYAELLLKRREQFMATVTHDLRTPLNTLSGYADLLKNTSLTEKQEHYLQQLQKSSVYILHLVNDLLEFSKLESGKVQIEKLPFNPKNLLKDSIDGVIPSENEKNVHVDFTSSDALDKNYFSDPFRIKQILMNLIGNAYKFTENGTITITANLDTSAVSGDKLKISIADTGIGISKAKQKIIFNEFSQAGTSIEKKYGGSGLGLAITKRLVNLLGGSIELESKEGEGSIFSIFIPVENAKRTYTDNEENKIKIPNTRNKKLLLIDDEETQLALNSEILKQAGFSFIATQNPKEAIKLVKKEKFDLILTDIQMPGLNGFKLLRKLKDKKYAKDIPIIALSGRIEVPAKIYIKKGFATNLIKPFHANELLRTIAKVLDLPTTTEKINRKTFSKNNAQNYSLKDLKIFTDNDADALKLLLQTFIDNTRDNCKNLKAAAKKKEYQKIAFTAHKMLPMFRQLKAENVIKNVEPLERQHELNLENQEILKLVEAGVTEIEKLLEDLKTETNAL</sequence>
<dbReference type="Pfam" id="PF00072">
    <property type="entry name" value="Response_reg"/>
    <property type="match status" value="1"/>
</dbReference>
<dbReference type="SUPFAM" id="SSF52172">
    <property type="entry name" value="CheY-like"/>
    <property type="match status" value="1"/>
</dbReference>
<name>A0A507ZPS4_9FLAO</name>
<dbReference type="PRINTS" id="PR00344">
    <property type="entry name" value="BCTRLSENSOR"/>
</dbReference>
<evidence type="ECO:0000256" key="15">
    <source>
        <dbReference type="SAM" id="Coils"/>
    </source>
</evidence>
<dbReference type="GO" id="GO:0000155">
    <property type="term" value="F:phosphorelay sensor kinase activity"/>
    <property type="evidence" value="ECO:0007669"/>
    <property type="project" value="InterPro"/>
</dbReference>
<dbReference type="SUPFAM" id="SSF55874">
    <property type="entry name" value="ATPase domain of HSP90 chaperone/DNA topoisomerase II/histidine kinase"/>
    <property type="match status" value="1"/>
</dbReference>
<dbReference type="CDD" id="cd17546">
    <property type="entry name" value="REC_hyHK_CKI1_RcsC-like"/>
    <property type="match status" value="1"/>
</dbReference>
<keyword evidence="12 16" id="KW-0472">Membrane</keyword>
<dbReference type="PROSITE" id="PS50110">
    <property type="entry name" value="RESPONSE_REGULATORY"/>
    <property type="match status" value="1"/>
</dbReference>
<dbReference type="SUPFAM" id="SSF47226">
    <property type="entry name" value="Histidine-containing phosphotransfer domain, HPT domain"/>
    <property type="match status" value="1"/>
</dbReference>
<keyword evidence="10" id="KW-0547">Nucleotide-binding</keyword>
<evidence type="ECO:0000256" key="4">
    <source>
        <dbReference type="ARBA" id="ARBA00022475"/>
    </source>
</evidence>
<dbReference type="InterPro" id="IPR001789">
    <property type="entry name" value="Sig_transdc_resp-reg_receiver"/>
</dbReference>
<feature type="domain" description="Response regulatory" evidence="18">
    <location>
        <begin position="566"/>
        <end position="681"/>
    </location>
</feature>
<evidence type="ECO:0000256" key="14">
    <source>
        <dbReference type="PROSITE-ProRule" id="PRU00169"/>
    </source>
</evidence>
<dbReference type="InterPro" id="IPR004358">
    <property type="entry name" value="Sig_transdc_His_kin-like_C"/>
</dbReference>
<evidence type="ECO:0000256" key="8">
    <source>
        <dbReference type="ARBA" id="ARBA00022692"/>
    </source>
</evidence>
<dbReference type="Gene3D" id="1.20.120.160">
    <property type="entry name" value="HPT domain"/>
    <property type="match status" value="1"/>
</dbReference>
<dbReference type="InterPro" id="IPR036641">
    <property type="entry name" value="HPT_dom_sf"/>
</dbReference>
<dbReference type="InterPro" id="IPR036097">
    <property type="entry name" value="HisK_dim/P_sf"/>
</dbReference>
<keyword evidence="5" id="KW-0997">Cell inner membrane</keyword>
<dbReference type="InterPro" id="IPR005467">
    <property type="entry name" value="His_kinase_dom"/>
</dbReference>
<dbReference type="PANTHER" id="PTHR43047:SF72">
    <property type="entry name" value="OSMOSENSING HISTIDINE PROTEIN KINASE SLN1"/>
    <property type="match status" value="1"/>
</dbReference>
<keyword evidence="9" id="KW-0418">Kinase</keyword>
<dbReference type="PANTHER" id="PTHR43047">
    <property type="entry name" value="TWO-COMPONENT HISTIDINE PROTEIN KINASE"/>
    <property type="match status" value="1"/>
</dbReference>
<feature type="coiled-coil region" evidence="15">
    <location>
        <begin position="199"/>
        <end position="244"/>
    </location>
</feature>
<feature type="modified residue" description="Phosphohistidine" evidence="13">
    <location>
        <position position="754"/>
    </location>
</feature>
<evidence type="ECO:0000256" key="7">
    <source>
        <dbReference type="ARBA" id="ARBA00022679"/>
    </source>
</evidence>
<evidence type="ECO:0000256" key="13">
    <source>
        <dbReference type="PROSITE-ProRule" id="PRU00110"/>
    </source>
</evidence>
<evidence type="ECO:0000256" key="9">
    <source>
        <dbReference type="ARBA" id="ARBA00022777"/>
    </source>
</evidence>
<evidence type="ECO:0000256" key="6">
    <source>
        <dbReference type="ARBA" id="ARBA00022553"/>
    </source>
</evidence>
<keyword evidence="8 16" id="KW-0812">Transmembrane</keyword>
<dbReference type="AlphaFoldDB" id="A0A507ZPS4"/>
<dbReference type="InterPro" id="IPR003661">
    <property type="entry name" value="HisK_dim/P_dom"/>
</dbReference>
<organism evidence="20 21">
    <name type="scientific">Haloflavibacter putidus</name>
    <dbReference type="NCBI Taxonomy" id="2576776"/>
    <lineage>
        <taxon>Bacteria</taxon>
        <taxon>Pseudomonadati</taxon>
        <taxon>Bacteroidota</taxon>
        <taxon>Flavobacteriia</taxon>
        <taxon>Flavobacteriales</taxon>
        <taxon>Flavobacteriaceae</taxon>
        <taxon>Haloflavibacter</taxon>
    </lineage>
</organism>
<feature type="transmembrane region" description="Helical" evidence="16">
    <location>
        <begin position="9"/>
        <end position="32"/>
    </location>
</feature>
<dbReference type="OrthoDB" id="1046984at2"/>
<evidence type="ECO:0000256" key="5">
    <source>
        <dbReference type="ARBA" id="ARBA00022519"/>
    </source>
</evidence>
<keyword evidence="10" id="KW-0067">ATP-binding</keyword>
<gene>
    <name evidence="20" type="ORF">FKR84_08775</name>
</gene>
<evidence type="ECO:0000256" key="10">
    <source>
        <dbReference type="ARBA" id="ARBA00022840"/>
    </source>
</evidence>
<evidence type="ECO:0000259" key="18">
    <source>
        <dbReference type="PROSITE" id="PS50110"/>
    </source>
</evidence>
<keyword evidence="21" id="KW-1185">Reference proteome</keyword>
<evidence type="ECO:0000256" key="12">
    <source>
        <dbReference type="ARBA" id="ARBA00023136"/>
    </source>
</evidence>
<dbReference type="PROSITE" id="PS50894">
    <property type="entry name" value="HPT"/>
    <property type="match status" value="1"/>
</dbReference>
<evidence type="ECO:0000313" key="21">
    <source>
        <dbReference type="Proteomes" id="UP000317169"/>
    </source>
</evidence>
<evidence type="ECO:0000313" key="20">
    <source>
        <dbReference type="EMBL" id="TQD38503.1"/>
    </source>
</evidence>
<dbReference type="EMBL" id="VIAR01000008">
    <property type="protein sequence ID" value="TQD38503.1"/>
    <property type="molecule type" value="Genomic_DNA"/>
</dbReference>
<evidence type="ECO:0000256" key="1">
    <source>
        <dbReference type="ARBA" id="ARBA00000085"/>
    </source>
</evidence>
<keyword evidence="15" id="KW-0175">Coiled coil</keyword>
<dbReference type="GO" id="GO:0005886">
    <property type="term" value="C:plasma membrane"/>
    <property type="evidence" value="ECO:0007669"/>
    <property type="project" value="UniProtKB-SubCell"/>
</dbReference>
<dbReference type="Pfam" id="PF00512">
    <property type="entry name" value="HisKA"/>
    <property type="match status" value="1"/>
</dbReference>
<accession>A0A507ZPS4</accession>
<dbReference type="EC" id="2.7.13.3" evidence="3"/>
<comment type="subcellular location">
    <subcellularLocation>
        <location evidence="2">Cell inner membrane</location>
        <topology evidence="2">Multi-pass membrane protein</topology>
    </subcellularLocation>
</comment>
<dbReference type="InterPro" id="IPR008207">
    <property type="entry name" value="Sig_transdc_His_kin_Hpt_dom"/>
</dbReference>
<dbReference type="Proteomes" id="UP000317169">
    <property type="component" value="Unassembled WGS sequence"/>
</dbReference>
<evidence type="ECO:0000256" key="11">
    <source>
        <dbReference type="ARBA" id="ARBA00022989"/>
    </source>
</evidence>
<feature type="domain" description="Histidine kinase" evidence="17">
    <location>
        <begin position="323"/>
        <end position="544"/>
    </location>
</feature>
<dbReference type="SMART" id="SM00448">
    <property type="entry name" value="REC"/>
    <property type="match status" value="1"/>
</dbReference>
<feature type="transmembrane region" description="Helical" evidence="16">
    <location>
        <begin position="270"/>
        <end position="290"/>
    </location>
</feature>
<dbReference type="CDD" id="cd00082">
    <property type="entry name" value="HisKA"/>
    <property type="match status" value="1"/>
</dbReference>
<keyword evidence="4" id="KW-1003">Cell membrane</keyword>
<dbReference type="InterPro" id="IPR036890">
    <property type="entry name" value="HATPase_C_sf"/>
</dbReference>
<protein>
    <recommendedName>
        <fullName evidence="3">histidine kinase</fullName>
        <ecNumber evidence="3">2.7.13.3</ecNumber>
    </recommendedName>
</protein>
<dbReference type="InterPro" id="IPR011006">
    <property type="entry name" value="CheY-like_superfamily"/>
</dbReference>
<dbReference type="RefSeq" id="WP_141421930.1">
    <property type="nucleotide sequence ID" value="NZ_VIAR01000008.1"/>
</dbReference>
<evidence type="ECO:0000256" key="16">
    <source>
        <dbReference type="SAM" id="Phobius"/>
    </source>
</evidence>
<dbReference type="PROSITE" id="PS50109">
    <property type="entry name" value="HIS_KIN"/>
    <property type="match status" value="1"/>
</dbReference>
<keyword evidence="11 16" id="KW-1133">Transmembrane helix</keyword>
<dbReference type="Gene3D" id="3.40.50.2300">
    <property type="match status" value="1"/>
</dbReference>
<proteinExistence type="predicted"/>
<comment type="catalytic activity">
    <reaction evidence="1">
        <text>ATP + protein L-histidine = ADP + protein N-phospho-L-histidine.</text>
        <dbReference type="EC" id="2.7.13.3"/>
    </reaction>
</comment>
<dbReference type="SUPFAM" id="SSF47384">
    <property type="entry name" value="Homodimeric domain of signal transducing histidine kinase"/>
    <property type="match status" value="1"/>
</dbReference>
<keyword evidence="7" id="KW-0808">Transferase</keyword>
<dbReference type="SMART" id="SM00388">
    <property type="entry name" value="HisKA"/>
    <property type="match status" value="1"/>
</dbReference>
<dbReference type="Pfam" id="PF02518">
    <property type="entry name" value="HATPase_c"/>
    <property type="match status" value="1"/>
</dbReference>
<dbReference type="Gene3D" id="1.10.287.130">
    <property type="match status" value="1"/>
</dbReference>
<evidence type="ECO:0000259" key="17">
    <source>
        <dbReference type="PROSITE" id="PS50109"/>
    </source>
</evidence>
<dbReference type="Gene3D" id="3.30.565.10">
    <property type="entry name" value="Histidine kinase-like ATPase, C-terminal domain"/>
    <property type="match status" value="1"/>
</dbReference>